<evidence type="ECO:0000313" key="2">
    <source>
        <dbReference type="EMBL" id="GBN01269.1"/>
    </source>
</evidence>
<keyword evidence="1" id="KW-1133">Transmembrane helix</keyword>
<sequence length="104" mass="12362">MTSHFPNPLRRGSGRHSDWSADIRNRYVALFAPIGNWIVPRFHKIMSERWIWMRRSNGCVFYFFLLIPLEMLRGWAQIAFFSRAIFQSRASERESRVKDIGVSQ</sequence>
<keyword evidence="1" id="KW-0812">Transmembrane</keyword>
<name>A0A4Y2KGX2_ARAVE</name>
<organism evidence="2 3">
    <name type="scientific">Araneus ventricosus</name>
    <name type="common">Orbweaver spider</name>
    <name type="synonym">Epeira ventricosa</name>
    <dbReference type="NCBI Taxonomy" id="182803"/>
    <lineage>
        <taxon>Eukaryota</taxon>
        <taxon>Metazoa</taxon>
        <taxon>Ecdysozoa</taxon>
        <taxon>Arthropoda</taxon>
        <taxon>Chelicerata</taxon>
        <taxon>Arachnida</taxon>
        <taxon>Araneae</taxon>
        <taxon>Araneomorphae</taxon>
        <taxon>Entelegynae</taxon>
        <taxon>Araneoidea</taxon>
        <taxon>Araneidae</taxon>
        <taxon>Araneus</taxon>
    </lineage>
</organism>
<proteinExistence type="predicted"/>
<evidence type="ECO:0000256" key="1">
    <source>
        <dbReference type="SAM" id="Phobius"/>
    </source>
</evidence>
<evidence type="ECO:0000313" key="3">
    <source>
        <dbReference type="Proteomes" id="UP000499080"/>
    </source>
</evidence>
<protein>
    <submittedName>
        <fullName evidence="2">Uncharacterized protein</fullName>
    </submittedName>
</protein>
<dbReference type="AlphaFoldDB" id="A0A4Y2KGX2"/>
<dbReference type="EMBL" id="BGPR01004600">
    <property type="protein sequence ID" value="GBN01269.1"/>
    <property type="molecule type" value="Genomic_DNA"/>
</dbReference>
<reference evidence="2 3" key="1">
    <citation type="journal article" date="2019" name="Sci. Rep.">
        <title>Orb-weaving spider Araneus ventricosus genome elucidates the spidroin gene catalogue.</title>
        <authorList>
            <person name="Kono N."/>
            <person name="Nakamura H."/>
            <person name="Ohtoshi R."/>
            <person name="Moran D.A.P."/>
            <person name="Shinohara A."/>
            <person name="Yoshida Y."/>
            <person name="Fujiwara M."/>
            <person name="Mori M."/>
            <person name="Tomita M."/>
            <person name="Arakawa K."/>
        </authorList>
    </citation>
    <scope>NUCLEOTIDE SEQUENCE [LARGE SCALE GENOMIC DNA]</scope>
</reference>
<dbReference type="Proteomes" id="UP000499080">
    <property type="component" value="Unassembled WGS sequence"/>
</dbReference>
<keyword evidence="3" id="KW-1185">Reference proteome</keyword>
<gene>
    <name evidence="2" type="ORF">AVEN_222627_1</name>
</gene>
<comment type="caution">
    <text evidence="2">The sequence shown here is derived from an EMBL/GenBank/DDBJ whole genome shotgun (WGS) entry which is preliminary data.</text>
</comment>
<feature type="transmembrane region" description="Helical" evidence="1">
    <location>
        <begin position="60"/>
        <end position="86"/>
    </location>
</feature>
<keyword evidence="1" id="KW-0472">Membrane</keyword>
<accession>A0A4Y2KGX2</accession>